<comment type="caution">
    <text evidence="7">The sequence shown here is derived from an EMBL/GenBank/DDBJ whole genome shotgun (WGS) entry which is preliminary data.</text>
</comment>
<dbReference type="CDD" id="cd03784">
    <property type="entry name" value="GT1_Gtf-like"/>
    <property type="match status" value="1"/>
</dbReference>
<evidence type="ECO:0000259" key="5">
    <source>
        <dbReference type="Pfam" id="PF03033"/>
    </source>
</evidence>
<gene>
    <name evidence="7" type="ORF">PEGY_LOCUS4563</name>
</gene>
<reference evidence="7" key="1">
    <citation type="submission" date="2021-07" db="EMBL/GenBank/DDBJ databases">
        <authorList>
            <person name="Branca A.L. A."/>
        </authorList>
    </citation>
    <scope>NUCLEOTIDE SEQUENCE</scope>
</reference>
<organism evidence="7 8">
    <name type="scientific">Penicillium egyptiacum</name>
    <dbReference type="NCBI Taxonomy" id="1303716"/>
    <lineage>
        <taxon>Eukaryota</taxon>
        <taxon>Fungi</taxon>
        <taxon>Dikarya</taxon>
        <taxon>Ascomycota</taxon>
        <taxon>Pezizomycotina</taxon>
        <taxon>Eurotiomycetes</taxon>
        <taxon>Eurotiomycetidae</taxon>
        <taxon>Eurotiales</taxon>
        <taxon>Aspergillaceae</taxon>
        <taxon>Penicillium</taxon>
    </lineage>
</organism>
<dbReference type="Pfam" id="PF03033">
    <property type="entry name" value="Glyco_transf_28"/>
    <property type="match status" value="1"/>
</dbReference>
<keyword evidence="3" id="KW-0443">Lipid metabolism</keyword>
<dbReference type="InterPro" id="IPR004276">
    <property type="entry name" value="GlycoTrans_28_N"/>
</dbReference>
<dbReference type="EMBL" id="CAJVRC010000859">
    <property type="protein sequence ID" value="CAG8896915.1"/>
    <property type="molecule type" value="Genomic_DNA"/>
</dbReference>
<keyword evidence="2" id="KW-0808">Transferase</keyword>
<dbReference type="PANTHER" id="PTHR48050:SF27">
    <property type="entry name" value="GLUCOSYLTRANSFERASE, PUTATIVE (AFU_ORTHOLOGUE AFUA_7G04880)-RELATED"/>
    <property type="match status" value="1"/>
</dbReference>
<protein>
    <recommendedName>
        <fullName evidence="9">Glycosyltransferase family 28 N-terminal domain-containing protein</fullName>
    </recommendedName>
</protein>
<comment type="subcellular location">
    <subcellularLocation>
        <location evidence="1">Endomembrane system</location>
        <topology evidence="1">Peripheral membrane protein</topology>
    </subcellularLocation>
</comment>
<dbReference type="GO" id="GO:0005975">
    <property type="term" value="P:carbohydrate metabolic process"/>
    <property type="evidence" value="ECO:0007669"/>
    <property type="project" value="InterPro"/>
</dbReference>
<feature type="compositionally biased region" description="Low complexity" evidence="4">
    <location>
        <begin position="710"/>
        <end position="727"/>
    </location>
</feature>
<dbReference type="InterPro" id="IPR050426">
    <property type="entry name" value="Glycosyltransferase_28"/>
</dbReference>
<dbReference type="Gene3D" id="3.40.50.2000">
    <property type="entry name" value="Glycogen Phosphorylase B"/>
    <property type="match status" value="2"/>
</dbReference>
<dbReference type="OrthoDB" id="5835829at2759"/>
<sequence length="911" mass="101033">MLCDWLRPIIMWLNPGDPPPRTIIATMDDGLQLFWDHNISSYTPFIFENIGCLTGNWKYFTRIQLFDEVFYVGNISVRPACDVIGLQRWKNHHAGLLRLNATNLLRMGQEYKVRETLRLRLCKNNVLILQDDGRIEIDLDSKVGREVSKLIPFLHTEEHIRPQPEPSGDFGCGLELNIVIQVVGSRGDVQPFVALGNELQRHGHRVRLATHGVFESFVRDSGLEFYSIGGDPSELMAYMVKNPGLIPQMKSVKEGDIQRKRVMVGKILQGCWESCIADDTLTKTPFVADAIIANPPSFAHIHCAQALGIPLHMMFTMPWTSTRSFPHPLANLKYSTTEPKMANYLSYGIVEWLTWQGLGDVINDWRKTIDLEPISATEGPRLAETLKIPFTYCWSPTLMPKPADWPAHLNVCGFFFRSPPDFTPPQDLDAFLRSGPPPVYIGFGSIVIEDPPAMTATLVNAVRSWGGRAIISRGWSNLGEAQSDDQIFYLGDCPHEWLFQKVAAVVHHGGAGTTACGLRFGRPSLIVPFFGDQLFWGNMVASRGIGPMPIPRRSLNADNLAEAIRFCLHPDTLAAAGDLAREMSEEAGVSAAVASFHRNLPVDKMKCQFLDSEPAAWQLKQNAKSPMNLSKMAAGILLENSRIDTKDLKTYESKSIFIQTRRWDPITGGTSSLLGMYKDILTASSDVVIRPYKEFSRARQQSEPELVVIESRNPQPERSPSESSRASGTNQTDEDWRVTGKAVEGSAKSVGRIIAYYYKGVLVDIPGAVNEGLRAVPRLYGEEVKDYDNIRDFKSGVSAASDNFAHGFSHGLTDIFRQPYEGAQKDGIRGAMKGLVKGPIGMGTKAASGALGLVAYPGQGLAKSLHSAIHSKTRKQLIKARLTESEYLARQSAKAQSSCPDVIEAFEAQQW</sequence>
<dbReference type="FunFam" id="3.40.50.2000:FF:000100">
    <property type="entry name" value="Glycosyltransferase family 1 protein"/>
    <property type="match status" value="1"/>
</dbReference>
<evidence type="ECO:0000259" key="6">
    <source>
        <dbReference type="Pfam" id="PF06722"/>
    </source>
</evidence>
<evidence type="ECO:0000313" key="8">
    <source>
        <dbReference type="Proteomes" id="UP001154252"/>
    </source>
</evidence>
<dbReference type="GO" id="GO:0016906">
    <property type="term" value="F:sterol 3-beta-glucosyltransferase activity"/>
    <property type="evidence" value="ECO:0007669"/>
    <property type="project" value="UniProtKB-ARBA"/>
</dbReference>
<dbReference type="SUPFAM" id="SSF53756">
    <property type="entry name" value="UDP-Glycosyltransferase/glycogen phosphorylase"/>
    <property type="match status" value="1"/>
</dbReference>
<evidence type="ECO:0000313" key="7">
    <source>
        <dbReference type="EMBL" id="CAG8896915.1"/>
    </source>
</evidence>
<accession>A0A9W4KAM0</accession>
<feature type="region of interest" description="Disordered" evidence="4">
    <location>
        <begin position="703"/>
        <end position="737"/>
    </location>
</feature>
<dbReference type="PANTHER" id="PTHR48050">
    <property type="entry name" value="STEROL 3-BETA-GLUCOSYLTRANSFERASE"/>
    <property type="match status" value="1"/>
</dbReference>
<feature type="domain" description="Erythromycin biosynthesis protein CIII-like C-terminal" evidence="6">
    <location>
        <begin position="493"/>
        <end position="584"/>
    </location>
</feature>
<evidence type="ECO:0000256" key="3">
    <source>
        <dbReference type="ARBA" id="ARBA00023098"/>
    </source>
</evidence>
<dbReference type="InterPro" id="IPR010610">
    <property type="entry name" value="EryCIII-like_C"/>
</dbReference>
<evidence type="ECO:0000256" key="2">
    <source>
        <dbReference type="ARBA" id="ARBA00022679"/>
    </source>
</evidence>
<proteinExistence type="predicted"/>
<evidence type="ECO:0000256" key="1">
    <source>
        <dbReference type="ARBA" id="ARBA00004184"/>
    </source>
</evidence>
<evidence type="ECO:0000256" key="4">
    <source>
        <dbReference type="SAM" id="MobiDB-lite"/>
    </source>
</evidence>
<dbReference type="AlphaFoldDB" id="A0A9W4KAM0"/>
<dbReference type="InterPro" id="IPR002213">
    <property type="entry name" value="UDP_glucos_trans"/>
</dbReference>
<dbReference type="GO" id="GO:0006629">
    <property type="term" value="P:lipid metabolic process"/>
    <property type="evidence" value="ECO:0007669"/>
    <property type="project" value="UniProtKB-KW"/>
</dbReference>
<dbReference type="FunFam" id="3.40.50.2000:FF:000009">
    <property type="entry name" value="Sterol 3-beta-glucosyltransferase UGT80A2"/>
    <property type="match status" value="1"/>
</dbReference>
<dbReference type="GO" id="GO:0012505">
    <property type="term" value="C:endomembrane system"/>
    <property type="evidence" value="ECO:0007669"/>
    <property type="project" value="UniProtKB-SubCell"/>
</dbReference>
<dbReference type="Pfam" id="PF06722">
    <property type="entry name" value="EryCIII-like_C"/>
    <property type="match status" value="1"/>
</dbReference>
<name>A0A9W4KAM0_9EURO</name>
<dbReference type="Proteomes" id="UP001154252">
    <property type="component" value="Unassembled WGS sequence"/>
</dbReference>
<feature type="domain" description="Glycosyltransferase family 28 N-terminal" evidence="5">
    <location>
        <begin position="178"/>
        <end position="325"/>
    </location>
</feature>
<evidence type="ECO:0008006" key="9">
    <source>
        <dbReference type="Google" id="ProtNLM"/>
    </source>
</evidence>
<keyword evidence="8" id="KW-1185">Reference proteome</keyword>